<protein>
    <submittedName>
        <fullName evidence="1">Uncharacterized protein</fullName>
    </submittedName>
</protein>
<accession>A0ACC1JS27</accession>
<dbReference type="EMBL" id="JANBUJ010001783">
    <property type="protein sequence ID" value="KAJ2766151.1"/>
    <property type="molecule type" value="Genomic_DNA"/>
</dbReference>
<dbReference type="Proteomes" id="UP001140234">
    <property type="component" value="Unassembled WGS sequence"/>
</dbReference>
<proteinExistence type="predicted"/>
<organism evidence="1 2">
    <name type="scientific">Coemansia nantahalensis</name>
    <dbReference type="NCBI Taxonomy" id="2789366"/>
    <lineage>
        <taxon>Eukaryota</taxon>
        <taxon>Fungi</taxon>
        <taxon>Fungi incertae sedis</taxon>
        <taxon>Zoopagomycota</taxon>
        <taxon>Kickxellomycotina</taxon>
        <taxon>Kickxellomycetes</taxon>
        <taxon>Kickxellales</taxon>
        <taxon>Kickxellaceae</taxon>
        <taxon>Coemansia</taxon>
    </lineage>
</organism>
<reference evidence="1" key="1">
    <citation type="submission" date="2022-07" db="EMBL/GenBank/DDBJ databases">
        <title>Phylogenomic reconstructions and comparative analyses of Kickxellomycotina fungi.</title>
        <authorList>
            <person name="Reynolds N.K."/>
            <person name="Stajich J.E."/>
            <person name="Barry K."/>
            <person name="Grigoriev I.V."/>
            <person name="Crous P."/>
            <person name="Smith M.E."/>
        </authorList>
    </citation>
    <scope>NUCLEOTIDE SEQUENCE</scope>
    <source>
        <strain evidence="1">CBS 109366</strain>
    </source>
</reference>
<sequence>MAPAYDAAAVFASDAELRDAAETLLYSKGFRTGYCRDICPVTIVRASVAERLIVARAEAGAGSATGPLDEGWMATMADYVTSVGMSLFSGSVAHVTTALSLRMLAPVPPDTRAVLVECTMDFAHQPPHATAVFRDAERPDAMFAAAAHTKFIRPVKSLL</sequence>
<name>A0ACC1JS27_9FUNG</name>
<keyword evidence="2" id="KW-1185">Reference proteome</keyword>
<evidence type="ECO:0000313" key="1">
    <source>
        <dbReference type="EMBL" id="KAJ2766151.1"/>
    </source>
</evidence>
<gene>
    <name evidence="1" type="ORF">IWQ57_004492</name>
</gene>
<comment type="caution">
    <text evidence="1">The sequence shown here is derived from an EMBL/GenBank/DDBJ whole genome shotgun (WGS) entry which is preliminary data.</text>
</comment>
<evidence type="ECO:0000313" key="2">
    <source>
        <dbReference type="Proteomes" id="UP001140234"/>
    </source>
</evidence>